<gene>
    <name evidence="2" type="ORF">MsAc7_05420</name>
</gene>
<keyword evidence="3" id="KW-1185">Reference proteome</keyword>
<dbReference type="InterPro" id="IPR036390">
    <property type="entry name" value="WH_DNA-bd_sf"/>
</dbReference>
<dbReference type="EMBL" id="CP131060">
    <property type="protein sequence ID" value="WNY25010.1"/>
    <property type="molecule type" value="Genomic_DNA"/>
</dbReference>
<dbReference type="AlphaFoldDB" id="A0AA96ZTV0"/>
<evidence type="ECO:0000313" key="3">
    <source>
        <dbReference type="Proteomes" id="UP001303587"/>
    </source>
</evidence>
<dbReference type="InterPro" id="IPR036388">
    <property type="entry name" value="WH-like_DNA-bd_sf"/>
</dbReference>
<sequence length="79" mass="8680">MEDIAGFVNGNNMRRNVLDVLNSKGPMDAKRIAKTLRCIPVTMDKVISEMEDNKLIANAGGKYDLTSEGKAVINFIHSV</sequence>
<dbReference type="Gene3D" id="1.10.10.10">
    <property type="entry name" value="Winged helix-like DNA-binding domain superfamily/Winged helix DNA-binding domain"/>
    <property type="match status" value="1"/>
</dbReference>
<dbReference type="GeneID" id="89229660"/>
<protein>
    <recommendedName>
        <fullName evidence="1">HVO-A0261-like N-terminal domain-containing protein</fullName>
    </recommendedName>
</protein>
<dbReference type="SUPFAM" id="SSF46785">
    <property type="entry name" value="Winged helix' DNA-binding domain"/>
    <property type="match status" value="1"/>
</dbReference>
<dbReference type="InterPro" id="IPR057527">
    <property type="entry name" value="HVO_A0261-like_N"/>
</dbReference>
<evidence type="ECO:0000259" key="1">
    <source>
        <dbReference type="Pfam" id="PF25213"/>
    </source>
</evidence>
<reference evidence="2 3" key="1">
    <citation type="submission" date="2023-07" db="EMBL/GenBank/DDBJ databases">
        <title>Closed genoem sequence of Methanosarcinaceae archaeon Ac7.</title>
        <authorList>
            <person name="Poehlein A."/>
            <person name="Protasov E."/>
            <person name="Platt K."/>
            <person name="Reeh H."/>
            <person name="Daniel R."/>
            <person name="Brune A."/>
        </authorList>
    </citation>
    <scope>NUCLEOTIDE SEQUENCE [LARGE SCALE GENOMIC DNA]</scope>
    <source>
        <strain evidence="2 3">Ac7</strain>
    </source>
</reference>
<dbReference type="RefSeq" id="WP_338103063.1">
    <property type="nucleotide sequence ID" value="NZ_CP131060.1"/>
</dbReference>
<organism evidence="2 3">
    <name type="scientific">Methanolapillus millepedarum</name>
    <dbReference type="NCBI Taxonomy" id="3028296"/>
    <lineage>
        <taxon>Archaea</taxon>
        <taxon>Methanobacteriati</taxon>
        <taxon>Methanobacteriota</taxon>
        <taxon>Stenosarchaea group</taxon>
        <taxon>Methanomicrobia</taxon>
        <taxon>Methanosarcinales</taxon>
        <taxon>Methanosarcinaceae</taxon>
        <taxon>Methanolapillus</taxon>
    </lineage>
</organism>
<dbReference type="Pfam" id="PF25213">
    <property type="entry name" value="HVO_A0261_N"/>
    <property type="match status" value="1"/>
</dbReference>
<evidence type="ECO:0000313" key="2">
    <source>
        <dbReference type="EMBL" id="WNY25010.1"/>
    </source>
</evidence>
<accession>A0AA96ZTV0</accession>
<proteinExistence type="predicted"/>
<dbReference type="Proteomes" id="UP001303587">
    <property type="component" value="Chromosome"/>
</dbReference>
<name>A0AA96ZTV0_9EURY</name>
<feature type="domain" description="HVO-A0261-like N-terminal" evidence="1">
    <location>
        <begin position="7"/>
        <end position="74"/>
    </location>
</feature>